<dbReference type="FunFam" id="2.170.150.20:FF:000009">
    <property type="entry name" value="Peptide-methionine (R)-S-oxide reductase"/>
    <property type="match status" value="1"/>
</dbReference>
<reference evidence="7" key="1">
    <citation type="submission" date="2023-04" db="EMBL/GenBank/DDBJ databases">
        <title>Candida boidinii NBRC 10035.</title>
        <authorList>
            <person name="Ichikawa N."/>
            <person name="Sato H."/>
            <person name="Tonouchi N."/>
        </authorList>
    </citation>
    <scope>NUCLEOTIDE SEQUENCE</scope>
    <source>
        <strain evidence="7">NBRC 10035</strain>
    </source>
</reference>
<dbReference type="InterPro" id="IPR011057">
    <property type="entry name" value="Mss4-like_sf"/>
</dbReference>
<comment type="similarity">
    <text evidence="1 5">Belongs to the MsrB Met sulfoxide reductase family.</text>
</comment>
<dbReference type="Proteomes" id="UP001165120">
    <property type="component" value="Unassembled WGS sequence"/>
</dbReference>
<dbReference type="NCBIfam" id="TIGR00357">
    <property type="entry name" value="peptide-methionine (R)-S-oxide reductase MsrB"/>
    <property type="match status" value="1"/>
</dbReference>
<evidence type="ECO:0000313" key="8">
    <source>
        <dbReference type="Proteomes" id="UP001165120"/>
    </source>
</evidence>
<evidence type="ECO:0000259" key="6">
    <source>
        <dbReference type="PROSITE" id="PS51790"/>
    </source>
</evidence>
<dbReference type="AlphaFoldDB" id="A0A9W6T0A4"/>
<evidence type="ECO:0000256" key="1">
    <source>
        <dbReference type="ARBA" id="ARBA00007174"/>
    </source>
</evidence>
<dbReference type="InterPro" id="IPR028427">
    <property type="entry name" value="Met_Sox_Rdtase_MsrB"/>
</dbReference>
<comment type="cofactor">
    <cofactor evidence="5">
        <name>Zn(2+)</name>
        <dbReference type="ChEBI" id="CHEBI:29105"/>
    </cofactor>
    <text evidence="5">Binds 1 zinc ion per subunit.</text>
</comment>
<evidence type="ECO:0000256" key="3">
    <source>
        <dbReference type="ARBA" id="ARBA00022833"/>
    </source>
</evidence>
<keyword evidence="2 5" id="KW-0479">Metal-binding</keyword>
<dbReference type="GO" id="GO:0006979">
    <property type="term" value="P:response to oxidative stress"/>
    <property type="evidence" value="ECO:0007669"/>
    <property type="project" value="InterPro"/>
</dbReference>
<dbReference type="GO" id="GO:0030091">
    <property type="term" value="P:protein repair"/>
    <property type="evidence" value="ECO:0007669"/>
    <property type="project" value="InterPro"/>
</dbReference>
<dbReference type="EC" id="1.8.4.12" evidence="5"/>
<dbReference type="Pfam" id="PF01641">
    <property type="entry name" value="SelR"/>
    <property type="match status" value="1"/>
</dbReference>
<keyword evidence="8" id="KW-1185">Reference proteome</keyword>
<dbReference type="GO" id="GO:0033743">
    <property type="term" value="F:peptide-methionine (R)-S-oxide reductase activity"/>
    <property type="evidence" value="ECO:0007669"/>
    <property type="project" value="UniProtKB-EC"/>
</dbReference>
<evidence type="ECO:0000313" key="7">
    <source>
        <dbReference type="EMBL" id="GME72440.1"/>
    </source>
</evidence>
<gene>
    <name evidence="7" type="ORF">Cboi02_000360800</name>
</gene>
<sequence>MSSGNNNNKNFKVQKTDEEWRAILSPEQFAILRKKSTERPNTGEYNKFNKEGIYNCAGCNQPIYKSSTKFDAHCGWPAFYEAIEGSIVTVTDTSMGMTRTEMMCSNCGGHLGHIFTGEGFNTPTDARHCVNSISLKFKPKENL</sequence>
<feature type="domain" description="MsrB" evidence="6">
    <location>
        <begin position="17"/>
        <end position="140"/>
    </location>
</feature>
<dbReference type="GO" id="GO:0046872">
    <property type="term" value="F:metal ion binding"/>
    <property type="evidence" value="ECO:0007669"/>
    <property type="project" value="UniProtKB-KW"/>
</dbReference>
<dbReference type="PANTHER" id="PTHR46081">
    <property type="entry name" value="PEPTIDE METHIONINE SULFOXIDE REDUCTASE 2"/>
    <property type="match status" value="1"/>
</dbReference>
<protein>
    <recommendedName>
        <fullName evidence="5">Peptide-methionine (R)-S-oxide reductase</fullName>
        <ecNumber evidence="5">1.8.4.12</ecNumber>
    </recommendedName>
</protein>
<evidence type="ECO:0000256" key="2">
    <source>
        <dbReference type="ARBA" id="ARBA00022723"/>
    </source>
</evidence>
<keyword evidence="3 5" id="KW-0862">Zinc</keyword>
<name>A0A9W6T0A4_CANBO</name>
<dbReference type="PROSITE" id="PS51790">
    <property type="entry name" value="MSRB"/>
    <property type="match status" value="1"/>
</dbReference>
<evidence type="ECO:0000256" key="4">
    <source>
        <dbReference type="ARBA" id="ARBA00023002"/>
    </source>
</evidence>
<keyword evidence="4 5" id="KW-0560">Oxidoreductase</keyword>
<dbReference type="InterPro" id="IPR002579">
    <property type="entry name" value="Met_Sox_Rdtase_MsrB_dom"/>
</dbReference>
<dbReference type="SUPFAM" id="SSF51316">
    <property type="entry name" value="Mss4-like"/>
    <property type="match status" value="1"/>
</dbReference>
<dbReference type="EMBL" id="BSXN01001279">
    <property type="protein sequence ID" value="GME72440.1"/>
    <property type="molecule type" value="Genomic_DNA"/>
</dbReference>
<evidence type="ECO:0000256" key="5">
    <source>
        <dbReference type="RuleBase" id="RU365044"/>
    </source>
</evidence>
<comment type="catalytic activity">
    <reaction evidence="5">
        <text>L-methionyl-[protein] + [thioredoxin]-disulfide + H2O = L-methionyl-(R)-S-oxide-[protein] + [thioredoxin]-dithiol</text>
        <dbReference type="Rhea" id="RHEA:24164"/>
        <dbReference type="Rhea" id="RHEA-COMP:10698"/>
        <dbReference type="Rhea" id="RHEA-COMP:10700"/>
        <dbReference type="Rhea" id="RHEA-COMP:12313"/>
        <dbReference type="Rhea" id="RHEA-COMP:12314"/>
        <dbReference type="ChEBI" id="CHEBI:15377"/>
        <dbReference type="ChEBI" id="CHEBI:16044"/>
        <dbReference type="ChEBI" id="CHEBI:29950"/>
        <dbReference type="ChEBI" id="CHEBI:45764"/>
        <dbReference type="ChEBI" id="CHEBI:50058"/>
        <dbReference type="EC" id="1.8.4.12"/>
    </reaction>
</comment>
<comment type="caution">
    <text evidence="7">The sequence shown here is derived from an EMBL/GenBank/DDBJ whole genome shotgun (WGS) entry which is preliminary data.</text>
</comment>
<dbReference type="PANTHER" id="PTHR46081:SF8">
    <property type="entry name" value="PEPTIDE METHIONINE SULFOXIDE REDUCTASE 2"/>
    <property type="match status" value="1"/>
</dbReference>
<proteinExistence type="inferred from homology"/>
<accession>A0A9W6T0A4</accession>
<dbReference type="Gene3D" id="2.170.150.20">
    <property type="entry name" value="Peptide methionine sulfoxide reductase"/>
    <property type="match status" value="1"/>
</dbReference>
<organism evidence="7 8">
    <name type="scientific">Candida boidinii</name>
    <name type="common">Yeast</name>
    <dbReference type="NCBI Taxonomy" id="5477"/>
    <lineage>
        <taxon>Eukaryota</taxon>
        <taxon>Fungi</taxon>
        <taxon>Dikarya</taxon>
        <taxon>Ascomycota</taxon>
        <taxon>Saccharomycotina</taxon>
        <taxon>Pichiomycetes</taxon>
        <taxon>Pichiales</taxon>
        <taxon>Pichiaceae</taxon>
        <taxon>Ogataea</taxon>
        <taxon>Ogataea/Candida clade</taxon>
    </lineage>
</organism>